<dbReference type="AlphaFoldDB" id="A0A365GZZ3"/>
<gene>
    <name evidence="3" type="ORF">DPM19_25000</name>
</gene>
<sequence length="262" mass="28055">MPAYSLDHIAIAMPDWAPAGPVLADALGGHWGHGAHLPHMNVCQVLYGNDMRIELLAPGSAPDSFVRRFLEQSGWASRPHHVMFKVTDIQATLAAASRHGIEPILVNTANDLWMEAFLHPRDTGLGFLIQFVESPINPSDANSVNGVPAPWITREDEPPADVTFVLAQVTALDAGRTVLRDILGGTEEPLDAEPGWQAARFTWPQGADVILAARPDLPGRPGVRSIGIRPRGDLDLPASPVAPGFSETGHLPDLGLSLIVPS</sequence>
<accession>A0A365GZZ3</accession>
<dbReference type="GO" id="GO:0004493">
    <property type="term" value="F:methylmalonyl-CoA epimerase activity"/>
    <property type="evidence" value="ECO:0007669"/>
    <property type="project" value="TreeGrafter"/>
</dbReference>
<dbReference type="EMBL" id="QLYX01000013">
    <property type="protein sequence ID" value="RAY12409.1"/>
    <property type="molecule type" value="Genomic_DNA"/>
</dbReference>
<dbReference type="InterPro" id="IPR029068">
    <property type="entry name" value="Glyas_Bleomycin-R_OHBP_Dase"/>
</dbReference>
<comment type="caution">
    <text evidence="3">The sequence shown here is derived from an EMBL/GenBank/DDBJ whole genome shotgun (WGS) entry which is preliminary data.</text>
</comment>
<dbReference type="PANTHER" id="PTHR43048">
    <property type="entry name" value="METHYLMALONYL-COA EPIMERASE"/>
    <property type="match status" value="1"/>
</dbReference>
<dbReference type="PANTHER" id="PTHR43048:SF3">
    <property type="entry name" value="METHYLMALONYL-COA EPIMERASE, MITOCHONDRIAL"/>
    <property type="match status" value="1"/>
</dbReference>
<proteinExistence type="predicted"/>
<dbReference type="SUPFAM" id="SSF54593">
    <property type="entry name" value="Glyoxalase/Bleomycin resistance protein/Dihydroxybiphenyl dioxygenase"/>
    <property type="match status" value="1"/>
</dbReference>
<keyword evidence="4" id="KW-1185">Reference proteome</keyword>
<reference evidence="3 4" key="1">
    <citation type="submission" date="2018-06" db="EMBL/GenBank/DDBJ databases">
        <title>Actinomadura craniellae sp. nov. isolated from marine sponge Craniella sp.</title>
        <authorList>
            <person name="Li L."/>
            <person name="Xu Q.H."/>
            <person name="Lin H.W."/>
            <person name="Lu Y.H."/>
        </authorList>
    </citation>
    <scope>NUCLEOTIDE SEQUENCE [LARGE SCALE GENOMIC DNA]</scope>
    <source>
        <strain evidence="3 4">LHW63021</strain>
    </source>
</reference>
<evidence type="ECO:0000256" key="1">
    <source>
        <dbReference type="ARBA" id="ARBA00022723"/>
    </source>
</evidence>
<dbReference type="InterPro" id="IPR051785">
    <property type="entry name" value="MMCE/EMCE_epimerase"/>
</dbReference>
<dbReference type="OrthoDB" id="5244171at2"/>
<dbReference type="Gene3D" id="3.10.180.10">
    <property type="entry name" value="2,3-Dihydroxybiphenyl 1,2-Dioxygenase, domain 1"/>
    <property type="match status" value="1"/>
</dbReference>
<name>A0A365GZZ3_9ACTN</name>
<dbReference type="InterPro" id="IPR037523">
    <property type="entry name" value="VOC_core"/>
</dbReference>
<dbReference type="GO" id="GO:0046491">
    <property type="term" value="P:L-methylmalonyl-CoA metabolic process"/>
    <property type="evidence" value="ECO:0007669"/>
    <property type="project" value="TreeGrafter"/>
</dbReference>
<dbReference type="GO" id="GO:0046872">
    <property type="term" value="F:metal ion binding"/>
    <property type="evidence" value="ECO:0007669"/>
    <property type="project" value="UniProtKB-KW"/>
</dbReference>
<dbReference type="RefSeq" id="WP_111870465.1">
    <property type="nucleotide sequence ID" value="NZ_QLYX01000013.1"/>
</dbReference>
<dbReference type="Pfam" id="PF13669">
    <property type="entry name" value="Glyoxalase_4"/>
    <property type="match status" value="1"/>
</dbReference>
<dbReference type="Proteomes" id="UP000251891">
    <property type="component" value="Unassembled WGS sequence"/>
</dbReference>
<protein>
    <recommendedName>
        <fullName evidence="2">VOC domain-containing protein</fullName>
    </recommendedName>
</protein>
<evidence type="ECO:0000313" key="4">
    <source>
        <dbReference type="Proteomes" id="UP000251891"/>
    </source>
</evidence>
<feature type="domain" description="VOC" evidence="2">
    <location>
        <begin position="5"/>
        <end position="134"/>
    </location>
</feature>
<evidence type="ECO:0000259" key="2">
    <source>
        <dbReference type="PROSITE" id="PS51819"/>
    </source>
</evidence>
<evidence type="ECO:0000313" key="3">
    <source>
        <dbReference type="EMBL" id="RAY12409.1"/>
    </source>
</evidence>
<organism evidence="3 4">
    <name type="scientific">Actinomadura craniellae</name>
    <dbReference type="NCBI Taxonomy" id="2231787"/>
    <lineage>
        <taxon>Bacteria</taxon>
        <taxon>Bacillati</taxon>
        <taxon>Actinomycetota</taxon>
        <taxon>Actinomycetes</taxon>
        <taxon>Streptosporangiales</taxon>
        <taxon>Thermomonosporaceae</taxon>
        <taxon>Actinomadura</taxon>
    </lineage>
</organism>
<dbReference type="PROSITE" id="PS51819">
    <property type="entry name" value="VOC"/>
    <property type="match status" value="1"/>
</dbReference>
<keyword evidence="1" id="KW-0479">Metal-binding</keyword>